<organism evidence="1">
    <name type="scientific">Podoviridae sp. cttxo15</name>
    <dbReference type="NCBI Taxonomy" id="2826584"/>
    <lineage>
        <taxon>Viruses</taxon>
        <taxon>Duplodnaviria</taxon>
        <taxon>Heunggongvirae</taxon>
        <taxon>Uroviricota</taxon>
        <taxon>Caudoviricetes</taxon>
    </lineage>
</organism>
<sequence>MSILCGIFLVINFVTMPKLSNAFRNFITSKKRYALAYSNGETASGWRKEVFKIKSHLS</sequence>
<accession>A0A8S5N2H7</accession>
<protein>
    <submittedName>
        <fullName evidence="1">Uncharacterized protein</fullName>
    </submittedName>
</protein>
<reference evidence="1" key="1">
    <citation type="journal article" date="2021" name="Proc. Natl. Acad. Sci. U.S.A.">
        <title>A Catalog of Tens of Thousands of Viruses from Human Metagenomes Reveals Hidden Associations with Chronic Diseases.</title>
        <authorList>
            <person name="Tisza M.J."/>
            <person name="Buck C.B."/>
        </authorList>
    </citation>
    <scope>NUCLEOTIDE SEQUENCE</scope>
    <source>
        <strain evidence="1">Cttxo15</strain>
    </source>
</reference>
<evidence type="ECO:0000313" key="1">
    <source>
        <dbReference type="EMBL" id="DAD88474.1"/>
    </source>
</evidence>
<name>A0A8S5N2H7_9CAUD</name>
<proteinExistence type="predicted"/>
<dbReference type="EMBL" id="BK015041">
    <property type="protein sequence ID" value="DAD88474.1"/>
    <property type="molecule type" value="Genomic_DNA"/>
</dbReference>